<keyword evidence="4" id="KW-1185">Reference proteome</keyword>
<keyword evidence="1" id="KW-0175">Coiled coil</keyword>
<evidence type="ECO:0008006" key="5">
    <source>
        <dbReference type="Google" id="ProtNLM"/>
    </source>
</evidence>
<protein>
    <recommendedName>
        <fullName evidence="5">Mei5 protein</fullName>
    </recommendedName>
</protein>
<feature type="region of interest" description="Disordered" evidence="2">
    <location>
        <begin position="491"/>
        <end position="531"/>
    </location>
</feature>
<feature type="coiled-coil region" evidence="1">
    <location>
        <begin position="48"/>
        <end position="181"/>
    </location>
</feature>
<evidence type="ECO:0000256" key="1">
    <source>
        <dbReference type="SAM" id="Coils"/>
    </source>
</evidence>
<dbReference type="SUPFAM" id="SSF57997">
    <property type="entry name" value="Tropomyosin"/>
    <property type="match status" value="1"/>
</dbReference>
<accession>A0A6A6EU03</accession>
<organism evidence="3 4">
    <name type="scientific">Zopfia rhizophila CBS 207.26</name>
    <dbReference type="NCBI Taxonomy" id="1314779"/>
    <lineage>
        <taxon>Eukaryota</taxon>
        <taxon>Fungi</taxon>
        <taxon>Dikarya</taxon>
        <taxon>Ascomycota</taxon>
        <taxon>Pezizomycotina</taxon>
        <taxon>Dothideomycetes</taxon>
        <taxon>Dothideomycetes incertae sedis</taxon>
        <taxon>Zopfiaceae</taxon>
        <taxon>Zopfia</taxon>
    </lineage>
</organism>
<evidence type="ECO:0000313" key="4">
    <source>
        <dbReference type="Proteomes" id="UP000800200"/>
    </source>
</evidence>
<dbReference type="Proteomes" id="UP000800200">
    <property type="component" value="Unassembled WGS sequence"/>
</dbReference>
<dbReference type="OrthoDB" id="5421041at2759"/>
<evidence type="ECO:0000256" key="2">
    <source>
        <dbReference type="SAM" id="MobiDB-lite"/>
    </source>
</evidence>
<dbReference type="AlphaFoldDB" id="A0A6A6EU03"/>
<reference evidence="3" key="1">
    <citation type="journal article" date="2020" name="Stud. Mycol.">
        <title>101 Dothideomycetes genomes: a test case for predicting lifestyles and emergence of pathogens.</title>
        <authorList>
            <person name="Haridas S."/>
            <person name="Albert R."/>
            <person name="Binder M."/>
            <person name="Bloem J."/>
            <person name="Labutti K."/>
            <person name="Salamov A."/>
            <person name="Andreopoulos B."/>
            <person name="Baker S."/>
            <person name="Barry K."/>
            <person name="Bills G."/>
            <person name="Bluhm B."/>
            <person name="Cannon C."/>
            <person name="Castanera R."/>
            <person name="Culley D."/>
            <person name="Daum C."/>
            <person name="Ezra D."/>
            <person name="Gonzalez J."/>
            <person name="Henrissat B."/>
            <person name="Kuo A."/>
            <person name="Liang C."/>
            <person name="Lipzen A."/>
            <person name="Lutzoni F."/>
            <person name="Magnuson J."/>
            <person name="Mondo S."/>
            <person name="Nolan M."/>
            <person name="Ohm R."/>
            <person name="Pangilinan J."/>
            <person name="Park H.-J."/>
            <person name="Ramirez L."/>
            <person name="Alfaro M."/>
            <person name="Sun H."/>
            <person name="Tritt A."/>
            <person name="Yoshinaga Y."/>
            <person name="Zwiers L.-H."/>
            <person name="Turgeon B."/>
            <person name="Goodwin S."/>
            <person name="Spatafora J."/>
            <person name="Crous P."/>
            <person name="Grigoriev I."/>
        </authorList>
    </citation>
    <scope>NUCLEOTIDE SEQUENCE</scope>
    <source>
        <strain evidence="3">CBS 207.26</strain>
    </source>
</reference>
<sequence>MSTQTKQPPPRVDSPIDGISSLSDSLSLSQNFMTALKSFTSDTRVQAVSQAIDRIPELEKNIQEREKRVKQLNAELDNKNRNHSIELQNSLKVYRVAYDEFKEETRTLQRKIDEMQEVLRKRERTISELKSKEEELKSNGRKVEDMYKTKVAKLKEKEQELKGTKERAEKGEKKADDLSIKWTESRNRVVVLEQSLEASRNQNATLTETLNSTTGRLNQLESFAVPLYDVDLENLAAELEKLWKSATLLVGAFLKRDLPDEKLQKDWITLRNTDIVKYNIPLPQSNSAIAKEMRIAKVLAIFAKLVDKYIFQPTYLLIEKSRFRELLRRLASFDPEKERFARGMMLSVFPHEQDEGDKSMVDWVIVHLMETAGVDDILAAEDIPRFEDELEVLLVRAQEVWRSVLRSTQSLGPGFGFADAPNFQWQTFEFQVANITEGAEAIPPVTATSAEEEPFVIFPRIYLLKGEPEPITAGTVLLETQLRAARQEFRESNFKTPFTEPTLSPHNSKPNRRASNVEAARNGVAGKPFLS</sequence>
<gene>
    <name evidence="3" type="ORF">K469DRAFT_2802</name>
</gene>
<proteinExistence type="predicted"/>
<name>A0A6A6EU03_9PEZI</name>
<feature type="compositionally biased region" description="Polar residues" evidence="2">
    <location>
        <begin position="494"/>
        <end position="508"/>
    </location>
</feature>
<evidence type="ECO:0000313" key="3">
    <source>
        <dbReference type="EMBL" id="KAF2195054.1"/>
    </source>
</evidence>
<dbReference type="EMBL" id="ML994610">
    <property type="protein sequence ID" value="KAF2195054.1"/>
    <property type="molecule type" value="Genomic_DNA"/>
</dbReference>